<name>A0A3M7SXN2_BRAPC</name>
<evidence type="ECO:0000313" key="2">
    <source>
        <dbReference type="EMBL" id="RNA40447.1"/>
    </source>
</evidence>
<dbReference type="EMBL" id="REGN01000642">
    <property type="protein sequence ID" value="RNA40447.1"/>
    <property type="molecule type" value="Genomic_DNA"/>
</dbReference>
<keyword evidence="3" id="KW-1185">Reference proteome</keyword>
<accession>A0A3M7SXN2</accession>
<sequence>MVSNRLAEVSEALNYLNLLLNHIVRISNYFLFKPIYNLMYIVLSKSYLPMFASIFYLNN</sequence>
<keyword evidence="1" id="KW-1133">Transmembrane helix</keyword>
<evidence type="ECO:0000313" key="3">
    <source>
        <dbReference type="Proteomes" id="UP000276133"/>
    </source>
</evidence>
<comment type="caution">
    <text evidence="2">The sequence shown here is derived from an EMBL/GenBank/DDBJ whole genome shotgun (WGS) entry which is preliminary data.</text>
</comment>
<reference evidence="2 3" key="1">
    <citation type="journal article" date="2018" name="Sci. Rep.">
        <title>Genomic signatures of local adaptation to the degree of environmental predictability in rotifers.</title>
        <authorList>
            <person name="Franch-Gras L."/>
            <person name="Hahn C."/>
            <person name="Garcia-Roger E.M."/>
            <person name="Carmona M.J."/>
            <person name="Serra M."/>
            <person name="Gomez A."/>
        </authorList>
    </citation>
    <scope>NUCLEOTIDE SEQUENCE [LARGE SCALE GENOMIC DNA]</scope>
    <source>
        <strain evidence="2">HYR1</strain>
    </source>
</reference>
<gene>
    <name evidence="2" type="ORF">BpHYR1_013666</name>
</gene>
<proteinExistence type="predicted"/>
<keyword evidence="1" id="KW-0472">Membrane</keyword>
<keyword evidence="1" id="KW-0812">Transmembrane</keyword>
<dbReference type="Proteomes" id="UP000276133">
    <property type="component" value="Unassembled WGS sequence"/>
</dbReference>
<dbReference type="AlphaFoldDB" id="A0A3M7SXN2"/>
<feature type="transmembrane region" description="Helical" evidence="1">
    <location>
        <begin position="38"/>
        <end position="57"/>
    </location>
</feature>
<protein>
    <submittedName>
        <fullName evidence="2">Uncharacterized protein</fullName>
    </submittedName>
</protein>
<evidence type="ECO:0000256" key="1">
    <source>
        <dbReference type="SAM" id="Phobius"/>
    </source>
</evidence>
<organism evidence="2 3">
    <name type="scientific">Brachionus plicatilis</name>
    <name type="common">Marine rotifer</name>
    <name type="synonym">Brachionus muelleri</name>
    <dbReference type="NCBI Taxonomy" id="10195"/>
    <lineage>
        <taxon>Eukaryota</taxon>
        <taxon>Metazoa</taxon>
        <taxon>Spiralia</taxon>
        <taxon>Gnathifera</taxon>
        <taxon>Rotifera</taxon>
        <taxon>Eurotatoria</taxon>
        <taxon>Monogononta</taxon>
        <taxon>Pseudotrocha</taxon>
        <taxon>Ploima</taxon>
        <taxon>Brachionidae</taxon>
        <taxon>Brachionus</taxon>
    </lineage>
</organism>